<evidence type="ECO:0000313" key="3">
    <source>
        <dbReference type="Proteomes" id="UP000265798"/>
    </source>
</evidence>
<organism evidence="2 3">
    <name type="scientific">Leptospira stimsonii</name>
    <dbReference type="NCBI Taxonomy" id="2202203"/>
    <lineage>
        <taxon>Bacteria</taxon>
        <taxon>Pseudomonadati</taxon>
        <taxon>Spirochaetota</taxon>
        <taxon>Spirochaetia</taxon>
        <taxon>Leptospirales</taxon>
        <taxon>Leptospiraceae</taxon>
        <taxon>Leptospira</taxon>
    </lineage>
</organism>
<dbReference type="AlphaFoldDB" id="A0A396Z116"/>
<sequence>MKIEALYRYFLMTPATHLPVIDEEGNLIGLLSRKLIQMEMADLSSSDREYAQLPDSFLETEMPESFFQYFQRQKSIPVLSKTGEKKEEWDKVQVMAGLGKLVAPKRTEEPATEEKKQALEQSSRSWFMELILQNFPDGLLATDLEGSSIFYNETFEQTILTKKYFRDSILQAERLLKEMSKNLLANYLKTNELRLEGNSPFSLQTYVNELECNVRIIVLKQGSKIVGYLYHFVSPRSGLGQQDENGLEFPSVSDAFLQKLPLETMLKEVESAFIFHSLKRNQDNISHTALELGVPRTTLQNRIKFLEMQSRYSLSRENPIPRKKASLSQEVEITPVEKNSKNTETSLGTKHSSSSKKKPKNVSKSSVLPKKTSSSKSASSKTPAKKRKHR</sequence>
<feature type="compositionally biased region" description="Low complexity" evidence="1">
    <location>
        <begin position="362"/>
        <end position="382"/>
    </location>
</feature>
<dbReference type="EMBL" id="QHCT01000005">
    <property type="protein sequence ID" value="RHX87358.1"/>
    <property type="molecule type" value="Genomic_DNA"/>
</dbReference>
<name>A0A396Z116_9LEPT</name>
<accession>A0A396Z116</accession>
<proteinExistence type="predicted"/>
<dbReference type="Proteomes" id="UP000265798">
    <property type="component" value="Unassembled WGS sequence"/>
</dbReference>
<dbReference type="RefSeq" id="WP_118969853.1">
    <property type="nucleotide sequence ID" value="NZ_QHCT01000005.1"/>
</dbReference>
<dbReference type="InterPro" id="IPR009057">
    <property type="entry name" value="Homeodomain-like_sf"/>
</dbReference>
<protein>
    <submittedName>
        <fullName evidence="2">Transcriptional regulator</fullName>
    </submittedName>
</protein>
<comment type="caution">
    <text evidence="2">The sequence shown here is derived from an EMBL/GenBank/DDBJ whole genome shotgun (WGS) entry which is preliminary data.</text>
</comment>
<dbReference type="OrthoDB" id="318194at2"/>
<reference evidence="3" key="1">
    <citation type="submission" date="2018-05" db="EMBL/GenBank/DDBJ databases">
        <title>Leptospira yasudae sp. nov. and Leptospira stimsonii sp. nov., two pathogenic species of the genus Leptospira isolated from environmental sources.</title>
        <authorList>
            <person name="Casanovas-Massana A."/>
            <person name="Hamond C."/>
            <person name="Santos L.A."/>
            <person name="Hacker K.P."/>
            <person name="Balassiano I."/>
            <person name="Medeiros M.A."/>
            <person name="Reis M.G."/>
            <person name="Ko A.I."/>
            <person name="Wunder E.A."/>
        </authorList>
    </citation>
    <scope>NUCLEOTIDE SEQUENCE [LARGE SCALE GENOMIC DNA]</scope>
    <source>
        <strain evidence="3">Yale</strain>
    </source>
</reference>
<evidence type="ECO:0000256" key="1">
    <source>
        <dbReference type="SAM" id="MobiDB-lite"/>
    </source>
</evidence>
<gene>
    <name evidence="2" type="ORF">DLM75_17855</name>
</gene>
<feature type="region of interest" description="Disordered" evidence="1">
    <location>
        <begin position="314"/>
        <end position="390"/>
    </location>
</feature>
<dbReference type="Gene3D" id="1.10.10.60">
    <property type="entry name" value="Homeodomain-like"/>
    <property type="match status" value="1"/>
</dbReference>
<dbReference type="SUPFAM" id="SSF46689">
    <property type="entry name" value="Homeodomain-like"/>
    <property type="match status" value="1"/>
</dbReference>
<evidence type="ECO:0000313" key="2">
    <source>
        <dbReference type="EMBL" id="RHX87358.1"/>
    </source>
</evidence>